<evidence type="ECO:0000313" key="2">
    <source>
        <dbReference type="EMBL" id="QCX37385.1"/>
    </source>
</evidence>
<feature type="transmembrane region" description="Helical" evidence="1">
    <location>
        <begin position="16"/>
        <end position="38"/>
    </location>
</feature>
<keyword evidence="1" id="KW-1133">Transmembrane helix</keyword>
<dbReference type="KEGG" id="fbe:FF125_02640"/>
<evidence type="ECO:0000256" key="1">
    <source>
        <dbReference type="SAM" id="Phobius"/>
    </source>
</evidence>
<dbReference type="AlphaFoldDB" id="A0A5B7TLW3"/>
<protein>
    <recommendedName>
        <fullName evidence="4">DUF4133 domain-containing protein</fullName>
    </recommendedName>
</protein>
<keyword evidence="3" id="KW-1185">Reference proteome</keyword>
<evidence type="ECO:0008006" key="4">
    <source>
        <dbReference type="Google" id="ProtNLM"/>
    </source>
</evidence>
<reference evidence="2 3" key="1">
    <citation type="submission" date="2019-05" db="EMBL/GenBank/DDBJ databases">
        <title>Algicella ahnfeltiae gen. nov., sp. nov., a novel marine bacterium of the family Flavobacteriaceae isolated from a red alga.</title>
        <authorList>
            <person name="Nedashkovskaya O.I."/>
            <person name="Kukhlevskiy A.D."/>
            <person name="Kim S.-G."/>
            <person name="Zhukova N.V."/>
            <person name="Mikhailov V.V."/>
        </authorList>
    </citation>
    <scope>NUCLEOTIDE SEQUENCE [LARGE SCALE GENOMIC DNA]</scope>
    <source>
        <strain evidence="2 3">10Alg115</strain>
    </source>
</reference>
<feature type="transmembrane region" description="Helical" evidence="1">
    <location>
        <begin position="44"/>
        <end position="65"/>
    </location>
</feature>
<accession>A0A5B7TLW3</accession>
<name>A0A5B7TLW3_9FLAO</name>
<evidence type="ECO:0000313" key="3">
    <source>
        <dbReference type="Proteomes" id="UP000306229"/>
    </source>
</evidence>
<dbReference type="EMBL" id="CP040749">
    <property type="protein sequence ID" value="QCX37385.1"/>
    <property type="molecule type" value="Genomic_DNA"/>
</dbReference>
<keyword evidence="1" id="KW-0812">Transmembrane</keyword>
<proteinExistence type="predicted"/>
<keyword evidence="1" id="KW-0472">Membrane</keyword>
<dbReference type="Proteomes" id="UP000306229">
    <property type="component" value="Chromosome"/>
</dbReference>
<dbReference type="OrthoDB" id="1449306at2"/>
<organism evidence="2 3">
    <name type="scientific">Aureibaculum algae</name>
    <dbReference type="NCBI Taxonomy" id="2584122"/>
    <lineage>
        <taxon>Bacteria</taxon>
        <taxon>Pseudomonadati</taxon>
        <taxon>Bacteroidota</taxon>
        <taxon>Flavobacteriia</taxon>
        <taxon>Flavobacteriales</taxon>
        <taxon>Flavobacteriaceae</taxon>
        <taxon>Aureibaculum</taxon>
    </lineage>
</organism>
<gene>
    <name evidence="2" type="ORF">FF125_02640</name>
</gene>
<sequence>MEKFEVYRNMRKQAEIMGLTISLFALMMTSIIGSFMIIIFSFGFIVILTALIFNIVLYIALIYLTNNPSHFYLRKVFPKNISNKKACISNSQKAAFFNIQKR</sequence>